<comment type="domain">
    <text evidence="10">Consists of 16-stranded beta-barrel sheets, with large surface-exposed loops, that form a transmembrane pore at the center of each barrel. The pore is partially ocluded by a peptide loop that folds into the pore lumen.</text>
</comment>
<keyword evidence="8 10" id="KW-0472">Membrane</keyword>
<evidence type="ECO:0000256" key="2">
    <source>
        <dbReference type="ARBA" id="ARBA00022448"/>
    </source>
</evidence>
<keyword evidence="3 10" id="KW-1134">Transmembrane beta strand</keyword>
<feature type="chain" id="PRO_5044950336" description="Porin" evidence="10">
    <location>
        <begin position="23"/>
        <end position="381"/>
    </location>
</feature>
<dbReference type="Pfam" id="PF02530">
    <property type="entry name" value="Porin_2"/>
    <property type="match status" value="1"/>
</dbReference>
<comment type="function">
    <text evidence="10">Forms passive diffusion pores that allow small molecular weight hydrophilic materials across the outer membrane.</text>
</comment>
<evidence type="ECO:0000256" key="5">
    <source>
        <dbReference type="ARBA" id="ARBA00022729"/>
    </source>
</evidence>
<dbReference type="InterPro" id="IPR003684">
    <property type="entry name" value="Porin_alphabac"/>
</dbReference>
<evidence type="ECO:0000313" key="12">
    <source>
        <dbReference type="Proteomes" id="UP001430804"/>
    </source>
</evidence>
<dbReference type="Proteomes" id="UP001430804">
    <property type="component" value="Unassembled WGS sequence"/>
</dbReference>
<organism evidence="11 12">
    <name type="scientific">Pseudohoeflea coraliihabitans</name>
    <dbReference type="NCBI Taxonomy" id="2860393"/>
    <lineage>
        <taxon>Bacteria</taxon>
        <taxon>Pseudomonadati</taxon>
        <taxon>Pseudomonadota</taxon>
        <taxon>Alphaproteobacteria</taxon>
        <taxon>Hyphomicrobiales</taxon>
        <taxon>Rhizobiaceae</taxon>
        <taxon>Pseudohoeflea</taxon>
    </lineage>
</organism>
<evidence type="ECO:0000256" key="4">
    <source>
        <dbReference type="ARBA" id="ARBA00022692"/>
    </source>
</evidence>
<evidence type="ECO:0000256" key="6">
    <source>
        <dbReference type="ARBA" id="ARBA00023065"/>
    </source>
</evidence>
<keyword evidence="12" id="KW-1185">Reference proteome</keyword>
<proteinExistence type="inferred from homology"/>
<evidence type="ECO:0000256" key="3">
    <source>
        <dbReference type="ARBA" id="ARBA00022452"/>
    </source>
</evidence>
<protein>
    <recommendedName>
        <fullName evidence="10">Porin</fullName>
    </recommendedName>
</protein>
<feature type="signal peptide" evidence="10">
    <location>
        <begin position="1"/>
        <end position="22"/>
    </location>
</feature>
<evidence type="ECO:0000256" key="9">
    <source>
        <dbReference type="ARBA" id="ARBA00023237"/>
    </source>
</evidence>
<keyword evidence="2 10" id="KW-0813">Transport</keyword>
<keyword evidence="7 10" id="KW-0626">Porin</keyword>
<evidence type="ECO:0000256" key="7">
    <source>
        <dbReference type="ARBA" id="ARBA00023114"/>
    </source>
</evidence>
<keyword evidence="4 10" id="KW-0812">Transmembrane</keyword>
<name>A0ABS6WS07_9HYPH</name>
<evidence type="ECO:0000256" key="8">
    <source>
        <dbReference type="ARBA" id="ARBA00023136"/>
    </source>
</evidence>
<sequence length="381" mass="41165">MNIKSLLLGSAAALVAVSGARAADAIVAIEPEPVEYVRVCDAFGTGYFYIPGTETCLRIGGYVRYDIFGGDLWEAESATGDGTYDQDVRFSLQVNTATETELGTLRTYAELRYDWRTAGATDRDNPIEDDADGYVNENVYDLNHAWIQLGGLRLGKSDSFFTTWTGYAGAVIHDTMGGGYGPFDTNLISYTYSGANWRAGIAVEQGNDNFFDTAGGATRVGWGIDDYMPHVVAGLGVTFGMVDLAGVIAWDSRDDIGLTEYGGWAGKLRADVTFNDQLSMWVMAMYGENSSAYTTWANAGDDETFAVYGGGSYAFSDRASFNFQAGWAESNSALDDEWSIVANVAYELVPGLTITPEVGFYDDGTDDDGDFGAGVRVQRSF</sequence>
<evidence type="ECO:0000256" key="10">
    <source>
        <dbReference type="RuleBase" id="RU364005"/>
    </source>
</evidence>
<dbReference type="EMBL" id="JAHWQX010000003">
    <property type="protein sequence ID" value="MBW3097829.1"/>
    <property type="molecule type" value="Genomic_DNA"/>
</dbReference>
<gene>
    <name evidence="11" type="ORF">KY465_11120</name>
</gene>
<comment type="subcellular location">
    <subcellularLocation>
        <location evidence="10">Cell outer membrane</location>
        <topology evidence="10">Multi-pass membrane protein</topology>
    </subcellularLocation>
</comment>
<dbReference type="RefSeq" id="WP_219201794.1">
    <property type="nucleotide sequence ID" value="NZ_JAHWQX010000003.1"/>
</dbReference>
<keyword evidence="5 10" id="KW-0732">Signal</keyword>
<keyword evidence="6 10" id="KW-0406">Ion transport</keyword>
<comment type="caution">
    <text evidence="11">The sequence shown here is derived from an EMBL/GenBank/DDBJ whole genome shotgun (WGS) entry which is preliminary data.</text>
</comment>
<accession>A0ABS6WS07</accession>
<evidence type="ECO:0000313" key="11">
    <source>
        <dbReference type="EMBL" id="MBW3097829.1"/>
    </source>
</evidence>
<reference evidence="11" key="1">
    <citation type="submission" date="2021-07" db="EMBL/GenBank/DDBJ databases">
        <title>Pseudohoeflea marina sp. nov. a polyhydroxyalcanoate-producing bacterium.</title>
        <authorList>
            <person name="Zheng W."/>
            <person name="Yu S."/>
            <person name="Huang Y."/>
        </authorList>
    </citation>
    <scope>NUCLEOTIDE SEQUENCE</scope>
    <source>
        <strain evidence="11">DP4N28-3</strain>
    </source>
</reference>
<evidence type="ECO:0000256" key="1">
    <source>
        <dbReference type="ARBA" id="ARBA00009521"/>
    </source>
</evidence>
<keyword evidence="9 10" id="KW-0998">Cell outer membrane</keyword>
<comment type="similarity">
    <text evidence="1 10">Belongs to the alphaproteobacteria porin family.</text>
</comment>